<feature type="compositionally biased region" description="Basic residues" evidence="1">
    <location>
        <begin position="40"/>
        <end position="49"/>
    </location>
</feature>
<evidence type="ECO:0000313" key="2">
    <source>
        <dbReference type="EMBL" id="KKK59707.1"/>
    </source>
</evidence>
<feature type="region of interest" description="Disordered" evidence="1">
    <location>
        <begin position="20"/>
        <end position="57"/>
    </location>
</feature>
<organism evidence="2">
    <name type="scientific">marine sediment metagenome</name>
    <dbReference type="NCBI Taxonomy" id="412755"/>
    <lineage>
        <taxon>unclassified sequences</taxon>
        <taxon>metagenomes</taxon>
        <taxon>ecological metagenomes</taxon>
    </lineage>
</organism>
<protein>
    <submittedName>
        <fullName evidence="2">Uncharacterized protein</fullName>
    </submittedName>
</protein>
<sequence>MIKNQRNLQSELAGLRREQIGRIPGKARKVEKGGQVGQKRDHRRHHHRDHREQRWPPVAIRLPCGE</sequence>
<dbReference type="AlphaFoldDB" id="A0A0F8WS19"/>
<accession>A0A0F8WS19</accession>
<name>A0A0F8WS19_9ZZZZ</name>
<evidence type="ECO:0000256" key="1">
    <source>
        <dbReference type="SAM" id="MobiDB-lite"/>
    </source>
</evidence>
<comment type="caution">
    <text evidence="2">The sequence shown here is derived from an EMBL/GenBank/DDBJ whole genome shotgun (WGS) entry which is preliminary data.</text>
</comment>
<proteinExistence type="predicted"/>
<gene>
    <name evidence="2" type="ORF">LCGC14_3031690</name>
</gene>
<reference evidence="2" key="1">
    <citation type="journal article" date="2015" name="Nature">
        <title>Complex archaea that bridge the gap between prokaryotes and eukaryotes.</title>
        <authorList>
            <person name="Spang A."/>
            <person name="Saw J.H."/>
            <person name="Jorgensen S.L."/>
            <person name="Zaremba-Niedzwiedzka K."/>
            <person name="Martijn J."/>
            <person name="Lind A.E."/>
            <person name="van Eijk R."/>
            <person name="Schleper C."/>
            <person name="Guy L."/>
            <person name="Ettema T.J."/>
        </authorList>
    </citation>
    <scope>NUCLEOTIDE SEQUENCE</scope>
</reference>
<dbReference type="EMBL" id="LAZR01063331">
    <property type="protein sequence ID" value="KKK59707.1"/>
    <property type="molecule type" value="Genomic_DNA"/>
</dbReference>